<name>A0A8H3U8S3_VENIN</name>
<dbReference type="EMBL" id="WNWQ01000610">
    <property type="protein sequence ID" value="KAE9965435.1"/>
    <property type="molecule type" value="Genomic_DNA"/>
</dbReference>
<organism evidence="1 3">
    <name type="scientific">Venturia inaequalis</name>
    <name type="common">Apple scab fungus</name>
    <dbReference type="NCBI Taxonomy" id="5025"/>
    <lineage>
        <taxon>Eukaryota</taxon>
        <taxon>Fungi</taxon>
        <taxon>Dikarya</taxon>
        <taxon>Ascomycota</taxon>
        <taxon>Pezizomycotina</taxon>
        <taxon>Dothideomycetes</taxon>
        <taxon>Pleosporomycetidae</taxon>
        <taxon>Venturiales</taxon>
        <taxon>Venturiaceae</taxon>
        <taxon>Venturia</taxon>
    </lineage>
</organism>
<dbReference type="Proteomes" id="UP000433883">
    <property type="component" value="Unassembled WGS sequence"/>
</dbReference>
<proteinExistence type="predicted"/>
<dbReference type="EMBL" id="WNWS01000165">
    <property type="protein sequence ID" value="KAE9976858.1"/>
    <property type="molecule type" value="Genomic_DNA"/>
</dbReference>
<gene>
    <name evidence="1" type="ORF">BLS_007656</name>
    <name evidence="2" type="ORF">EG328_002386</name>
</gene>
<dbReference type="Proteomes" id="UP000447873">
    <property type="component" value="Unassembled WGS sequence"/>
</dbReference>
<dbReference type="AlphaFoldDB" id="A0A8H3U8S3"/>
<dbReference type="OrthoDB" id="10370196at2759"/>
<evidence type="ECO:0000313" key="2">
    <source>
        <dbReference type="EMBL" id="KAE9976858.1"/>
    </source>
</evidence>
<protein>
    <submittedName>
        <fullName evidence="1">Uncharacterized protein</fullName>
    </submittedName>
</protein>
<reference evidence="1 3" key="1">
    <citation type="submission" date="2019-11" db="EMBL/GenBank/DDBJ databases">
        <title>Venturia inaequalis Genome Resource.</title>
        <authorList>
            <person name="Lichtner F.J."/>
        </authorList>
    </citation>
    <scope>NUCLEOTIDE SEQUENCE [LARGE SCALE GENOMIC DNA]</scope>
    <source>
        <strain evidence="2 4">120213</strain>
        <strain evidence="1">Bline_iso_100314</strain>
    </source>
</reference>
<evidence type="ECO:0000313" key="1">
    <source>
        <dbReference type="EMBL" id="KAE9965435.1"/>
    </source>
</evidence>
<evidence type="ECO:0000313" key="4">
    <source>
        <dbReference type="Proteomes" id="UP000447873"/>
    </source>
</evidence>
<accession>A0A8H3U8S3</accession>
<evidence type="ECO:0000313" key="3">
    <source>
        <dbReference type="Proteomes" id="UP000433883"/>
    </source>
</evidence>
<sequence length="226" mass="25612">MASSTSPTMLSAKNPIAFLSLPTEIRQEILLQTLTNEDFKATIELKAYKVLPVSGSIPRYQAKWQTKTVPVNRPTNPRVMLCTRTTARSPLADFACRWNVPAPLFELDYEYIDKKWKEKQADVGVDMIDAWSEMFGSQFCINWVENFKPHVEDEGMIVGSREVSPLGSNIFIEGGCKRMRRECPAGILNRDLAKALGPAVRRQERCIPEYSLTVHVKGFIKVDKET</sequence>
<comment type="caution">
    <text evidence="1">The sequence shown here is derived from an EMBL/GenBank/DDBJ whole genome shotgun (WGS) entry which is preliminary data.</text>
</comment>